<evidence type="ECO:0000313" key="2">
    <source>
        <dbReference type="EMBL" id="EFA8787275.1"/>
    </source>
</evidence>
<organism evidence="2 4">
    <name type="scientific">Escherichia coli</name>
    <dbReference type="NCBI Taxonomy" id="562"/>
    <lineage>
        <taxon>Bacteria</taxon>
        <taxon>Pseudomonadati</taxon>
        <taxon>Pseudomonadota</taxon>
        <taxon>Gammaproteobacteria</taxon>
        <taxon>Enterobacterales</taxon>
        <taxon>Enterobacteriaceae</taxon>
        <taxon>Escherichia</taxon>
    </lineage>
</organism>
<protein>
    <submittedName>
        <fullName evidence="2">Uncharacterized protein</fullName>
    </submittedName>
</protein>
<dbReference type="EMBL" id="JAUKZB010000051">
    <property type="protein sequence ID" value="MDO2733228.1"/>
    <property type="molecule type" value="Genomic_DNA"/>
</dbReference>
<name>A0A8S7B929_ECOLX</name>
<evidence type="ECO:0000313" key="4">
    <source>
        <dbReference type="Proteomes" id="UP000567387"/>
    </source>
</evidence>
<feature type="transmembrane region" description="Helical" evidence="1">
    <location>
        <begin position="20"/>
        <end position="37"/>
    </location>
</feature>
<dbReference type="AlphaFoldDB" id="A0A8S7B929"/>
<keyword evidence="1" id="KW-0812">Transmembrane</keyword>
<comment type="caution">
    <text evidence="2">The sequence shown here is derived from an EMBL/GenBank/DDBJ whole genome shotgun (WGS) entry which is preliminary data.</text>
</comment>
<dbReference type="Proteomes" id="UP000567387">
    <property type="component" value="Unassembled WGS sequence"/>
</dbReference>
<evidence type="ECO:0000256" key="1">
    <source>
        <dbReference type="SAM" id="Phobius"/>
    </source>
</evidence>
<reference evidence="3" key="2">
    <citation type="submission" date="2023-07" db="EMBL/GenBank/DDBJ databases">
        <title>High risk of intestinal colonization with ESBL-producing Escherichia coli among soldiers of military contingents in specific geographic regions.</title>
        <authorList>
            <person name="Literacka E."/>
        </authorList>
    </citation>
    <scope>NUCLEOTIDE SEQUENCE</scope>
    <source>
        <strain evidence="3">33</strain>
    </source>
</reference>
<dbReference type="RefSeq" id="WP_157912615.1">
    <property type="nucleotide sequence ID" value="NZ_BAAGAG010000055.1"/>
</dbReference>
<keyword evidence="1" id="KW-0472">Membrane</keyword>
<gene>
    <name evidence="2" type="ORF">C2R31_005247</name>
    <name evidence="3" type="ORF">Q2V64_26790</name>
</gene>
<sequence length="49" mass="5503">MVNKTKRQYDEKGTSLIESAIVLALSVASVSGVLYYYNNMQGNRKFEEG</sequence>
<proteinExistence type="predicted"/>
<dbReference type="EMBL" id="AASCBU010000066">
    <property type="protein sequence ID" value="EFA8787275.1"/>
    <property type="molecule type" value="Genomic_DNA"/>
</dbReference>
<reference evidence="2 4" key="1">
    <citation type="submission" date="2018-08" db="EMBL/GenBank/DDBJ databases">
        <authorList>
            <consortium name="PulseNet: The National Subtyping Network for Foodborne Disease Surveillance"/>
            <person name="Tarr C.L."/>
            <person name="Trees E."/>
            <person name="Katz L.S."/>
            <person name="Carleton-Romer H.A."/>
            <person name="Stroika S."/>
            <person name="Kucerova Z."/>
            <person name="Roache K.F."/>
            <person name="Sabol A.L."/>
            <person name="Besser J."/>
            <person name="Gerner-Smidt P."/>
        </authorList>
    </citation>
    <scope>NUCLEOTIDE SEQUENCE [LARGE SCALE GENOMIC DNA]</scope>
    <source>
        <strain evidence="2 4">PNUSAE011918</strain>
    </source>
</reference>
<accession>A0A8S7B929</accession>
<dbReference type="Proteomes" id="UP001174465">
    <property type="component" value="Unassembled WGS sequence"/>
</dbReference>
<evidence type="ECO:0000313" key="3">
    <source>
        <dbReference type="EMBL" id="MDO2733228.1"/>
    </source>
</evidence>
<keyword evidence="1" id="KW-1133">Transmembrane helix</keyword>